<protein>
    <submittedName>
        <fullName evidence="2">Chemotaxis protein</fullName>
    </submittedName>
</protein>
<sequence>MTDTPATAPKDTALPGEEHTYAAEELFFSTTDAQGRIRRANSTFMRLSGYPRGSLVGRAHNVVRHPSMPAGVYRSIWEAIESGQAASAYITNRAKDGGYYRVFATIVPSGDGYLSVRTLPQNTELRATIEAAYARVRAVEEQSAETGSTRREVAAAGEAALLEELRALGYKDAVDFTRQALPAEVAALVAAGVDIPERSDAEGPVARVLSEMKAIQESTSGLVSLLDECSRLVTLLGRRAVEIDALSGRLGQLREALRGVDGDVERIAGQGELLDDVRARYEEVDALVLECVEQLHPLAGQVEELRGDVDSVRFAIALLRLHNLAAGFFALQVLDGEDDLAANDAVGSLGELVSALHEGAGWLSERLALFRARAELVGGELDVVARSLTATHHPLMDLLATASEAGAENEISVRTGRSLVRDGFTEARDLADLAGAIRDLEIPYEAEEIDARLAEVRKALAELA</sequence>
<reference evidence="3" key="1">
    <citation type="submission" date="2016-02" db="EMBL/GenBank/DDBJ databases">
        <authorList>
            <person name="Holder M.E."/>
            <person name="Ajami N.J."/>
            <person name="Petrosino J.F."/>
        </authorList>
    </citation>
    <scope>NUCLEOTIDE SEQUENCE [LARGE SCALE GENOMIC DNA]</scope>
    <source>
        <strain evidence="3">CCUG 36733</strain>
    </source>
</reference>
<dbReference type="NCBIfam" id="TIGR00229">
    <property type="entry name" value="sensory_box"/>
    <property type="match status" value="1"/>
</dbReference>
<dbReference type="SUPFAM" id="SSF55785">
    <property type="entry name" value="PYP-like sensor domain (PAS domain)"/>
    <property type="match status" value="1"/>
</dbReference>
<dbReference type="RefSeq" id="WP_067940825.1">
    <property type="nucleotide sequence ID" value="NZ_CP014228.1"/>
</dbReference>
<dbReference type="EMBL" id="CP014228">
    <property type="protein sequence ID" value="AMD86805.1"/>
    <property type="molecule type" value="Genomic_DNA"/>
</dbReference>
<gene>
    <name evidence="2" type="ORF">AXF14_03310</name>
</gene>
<dbReference type="InterPro" id="IPR000014">
    <property type="entry name" value="PAS"/>
</dbReference>
<dbReference type="InterPro" id="IPR013655">
    <property type="entry name" value="PAS_fold_3"/>
</dbReference>
<dbReference type="KEGG" id="ard:AXF14_03310"/>
<dbReference type="InterPro" id="IPR035965">
    <property type="entry name" value="PAS-like_dom_sf"/>
</dbReference>
<dbReference type="STRING" id="111015.AXF14_03310"/>
<dbReference type="Gene3D" id="3.30.450.20">
    <property type="entry name" value="PAS domain"/>
    <property type="match status" value="1"/>
</dbReference>
<dbReference type="Pfam" id="PF08447">
    <property type="entry name" value="PAS_3"/>
    <property type="match status" value="1"/>
</dbReference>
<dbReference type="PROSITE" id="PS50112">
    <property type="entry name" value="PAS"/>
    <property type="match status" value="1"/>
</dbReference>
<accession>A0A0X8JDC6</accession>
<evidence type="ECO:0000259" key="1">
    <source>
        <dbReference type="PROSITE" id="PS50112"/>
    </source>
</evidence>
<dbReference type="Proteomes" id="UP000065220">
    <property type="component" value="Chromosome"/>
</dbReference>
<organism evidence="2 3">
    <name type="scientific">Actinomyces radicidentis</name>
    <dbReference type="NCBI Taxonomy" id="111015"/>
    <lineage>
        <taxon>Bacteria</taxon>
        <taxon>Bacillati</taxon>
        <taxon>Actinomycetota</taxon>
        <taxon>Actinomycetes</taxon>
        <taxon>Actinomycetales</taxon>
        <taxon>Actinomycetaceae</taxon>
        <taxon>Actinomyces</taxon>
    </lineage>
</organism>
<dbReference type="CDD" id="cd00130">
    <property type="entry name" value="PAS"/>
    <property type="match status" value="1"/>
</dbReference>
<feature type="domain" description="PAS" evidence="1">
    <location>
        <begin position="32"/>
        <end position="83"/>
    </location>
</feature>
<dbReference type="AlphaFoldDB" id="A0A0X8JDC6"/>
<name>A0A0X8JDC6_ACTRD</name>
<keyword evidence="3" id="KW-1185">Reference proteome</keyword>
<dbReference type="OrthoDB" id="266313at2"/>
<evidence type="ECO:0000313" key="2">
    <source>
        <dbReference type="EMBL" id="AMD86805.1"/>
    </source>
</evidence>
<proteinExistence type="predicted"/>
<evidence type="ECO:0000313" key="3">
    <source>
        <dbReference type="Proteomes" id="UP000065220"/>
    </source>
</evidence>